<evidence type="ECO:0000313" key="4">
    <source>
        <dbReference type="EMBL" id="OIP98412.1"/>
    </source>
</evidence>
<dbReference type="InterPro" id="IPR020904">
    <property type="entry name" value="Sc_DH/Rdtase_CS"/>
</dbReference>
<dbReference type="SMART" id="SM00822">
    <property type="entry name" value="PKS_KR"/>
    <property type="match status" value="1"/>
</dbReference>
<dbReference type="EMBL" id="MNZT01000028">
    <property type="protein sequence ID" value="OIP98412.1"/>
    <property type="molecule type" value="Genomic_DNA"/>
</dbReference>
<dbReference type="PANTHER" id="PTHR42760">
    <property type="entry name" value="SHORT-CHAIN DEHYDROGENASES/REDUCTASES FAMILY MEMBER"/>
    <property type="match status" value="1"/>
</dbReference>
<dbReference type="AlphaFoldDB" id="A0A1J5IMV7"/>
<dbReference type="PANTHER" id="PTHR42760:SF133">
    <property type="entry name" value="3-OXOACYL-[ACYL-CARRIER-PROTEIN] REDUCTASE"/>
    <property type="match status" value="1"/>
</dbReference>
<comment type="similarity">
    <text evidence="1">Belongs to the short-chain dehydrogenases/reductases (SDR) family.</text>
</comment>
<dbReference type="PRINTS" id="PR00081">
    <property type="entry name" value="GDHRDH"/>
</dbReference>
<sequence length="252" mass="26566">MASVPLPKKIALVTGGSRGIGAEICRELSSNGYAVIINHFPSPDMEKEAKTLAADLSNLGQPAFCFGADVTNPDQVAAMMEFAQEECGGLDLLVTNAGLLKDRTLAKMNDDEWHSLIDVNLTGAYNCCKHALTVLNDHSVIIGIGSITGVYGNFGQSNYAASKAGLIGFYKSLAKELGPKKGIRVNVVAPGLVDAPMAAQIPEESRQIIKDKTPLRRLGTPADIAKAVAFLASDNASFITGHVLHVDGGLTF</sequence>
<dbReference type="NCBIfam" id="NF009466">
    <property type="entry name" value="PRK12826.1-2"/>
    <property type="match status" value="1"/>
</dbReference>
<name>A0A1J5IMV7_9BACT</name>
<dbReference type="PRINTS" id="PR00080">
    <property type="entry name" value="SDRFAMILY"/>
</dbReference>
<evidence type="ECO:0000259" key="3">
    <source>
        <dbReference type="SMART" id="SM00822"/>
    </source>
</evidence>
<dbReference type="PROSITE" id="PS00061">
    <property type="entry name" value="ADH_SHORT"/>
    <property type="match status" value="1"/>
</dbReference>
<dbReference type="InterPro" id="IPR057326">
    <property type="entry name" value="KR_dom"/>
</dbReference>
<protein>
    <recommendedName>
        <fullName evidence="3">Ketoreductase domain-containing protein</fullName>
    </recommendedName>
</protein>
<dbReference type="SUPFAM" id="SSF51735">
    <property type="entry name" value="NAD(P)-binding Rossmann-fold domains"/>
    <property type="match status" value="1"/>
</dbReference>
<evidence type="ECO:0000256" key="2">
    <source>
        <dbReference type="ARBA" id="ARBA00023002"/>
    </source>
</evidence>
<dbReference type="STRING" id="1817892.AUK40_01590"/>
<dbReference type="FunFam" id="3.40.50.720:FF:000173">
    <property type="entry name" value="3-oxoacyl-[acyl-carrier protein] reductase"/>
    <property type="match status" value="1"/>
</dbReference>
<dbReference type="InterPro" id="IPR036291">
    <property type="entry name" value="NAD(P)-bd_dom_sf"/>
</dbReference>
<dbReference type="Proteomes" id="UP000183245">
    <property type="component" value="Unassembled WGS sequence"/>
</dbReference>
<dbReference type="InterPro" id="IPR002347">
    <property type="entry name" value="SDR_fam"/>
</dbReference>
<dbReference type="GO" id="GO:0016616">
    <property type="term" value="F:oxidoreductase activity, acting on the CH-OH group of donors, NAD or NADP as acceptor"/>
    <property type="evidence" value="ECO:0007669"/>
    <property type="project" value="TreeGrafter"/>
</dbReference>
<dbReference type="Gene3D" id="3.40.50.720">
    <property type="entry name" value="NAD(P)-binding Rossmann-like Domain"/>
    <property type="match status" value="1"/>
</dbReference>
<organism evidence="4 5">
    <name type="scientific">Candidatus Wirthbacteria bacterium CG2_30_54_11</name>
    <dbReference type="NCBI Taxonomy" id="1817892"/>
    <lineage>
        <taxon>Bacteria</taxon>
        <taxon>Candidatus Wirthbacteria</taxon>
    </lineage>
</organism>
<evidence type="ECO:0000313" key="5">
    <source>
        <dbReference type="Proteomes" id="UP000183245"/>
    </source>
</evidence>
<reference evidence="4" key="1">
    <citation type="journal article" date="2016" name="Environ. Microbiol.">
        <title>Genomic resolution of a cold subsurface aquifer community provides metabolic insights for novel microbes adapted to high CO concentrations.</title>
        <authorList>
            <person name="Probst A.J."/>
            <person name="Castelle C.J."/>
            <person name="Singh A."/>
            <person name="Brown C.T."/>
            <person name="Anantharaman K."/>
            <person name="Sharon I."/>
            <person name="Hug L.A."/>
            <person name="Burstein D."/>
            <person name="Emerson J.B."/>
            <person name="Thomas B.C."/>
            <person name="Banfield J.F."/>
        </authorList>
    </citation>
    <scope>NUCLEOTIDE SEQUENCE [LARGE SCALE GENOMIC DNA]</scope>
    <source>
        <strain evidence="4">CG2_30_54_11</strain>
    </source>
</reference>
<keyword evidence="2" id="KW-0560">Oxidoreductase</keyword>
<gene>
    <name evidence="4" type="ORF">AUK40_01590</name>
</gene>
<evidence type="ECO:0000256" key="1">
    <source>
        <dbReference type="ARBA" id="ARBA00006484"/>
    </source>
</evidence>
<dbReference type="GO" id="GO:0006633">
    <property type="term" value="P:fatty acid biosynthetic process"/>
    <property type="evidence" value="ECO:0007669"/>
    <property type="project" value="TreeGrafter"/>
</dbReference>
<dbReference type="Pfam" id="PF13561">
    <property type="entry name" value="adh_short_C2"/>
    <property type="match status" value="1"/>
</dbReference>
<accession>A0A1J5IMV7</accession>
<dbReference type="GO" id="GO:0048038">
    <property type="term" value="F:quinone binding"/>
    <property type="evidence" value="ECO:0007669"/>
    <property type="project" value="TreeGrafter"/>
</dbReference>
<feature type="domain" description="Ketoreductase" evidence="3">
    <location>
        <begin position="9"/>
        <end position="196"/>
    </location>
</feature>
<proteinExistence type="inferred from homology"/>
<comment type="caution">
    <text evidence="4">The sequence shown here is derived from an EMBL/GenBank/DDBJ whole genome shotgun (WGS) entry which is preliminary data.</text>
</comment>